<evidence type="ECO:0000256" key="7">
    <source>
        <dbReference type="ARBA" id="ARBA00023136"/>
    </source>
</evidence>
<dbReference type="Gene3D" id="2.40.160.50">
    <property type="entry name" value="membrane protein fhac: a member of the omp85/tpsb transporter family"/>
    <property type="match status" value="1"/>
</dbReference>
<dbReference type="RefSeq" id="WP_394478142.1">
    <property type="nucleotide sequence ID" value="NZ_JBIGHV010000003.1"/>
</dbReference>
<evidence type="ECO:0000256" key="3">
    <source>
        <dbReference type="ARBA" id="ARBA00022448"/>
    </source>
</evidence>
<dbReference type="Gene3D" id="3.10.20.310">
    <property type="entry name" value="membrane protein fhac"/>
    <property type="match status" value="1"/>
</dbReference>
<evidence type="ECO:0000256" key="9">
    <source>
        <dbReference type="SAM" id="MobiDB-lite"/>
    </source>
</evidence>
<keyword evidence="13" id="KW-1185">Reference proteome</keyword>
<dbReference type="PANTHER" id="PTHR34597">
    <property type="entry name" value="SLR1661 PROTEIN"/>
    <property type="match status" value="1"/>
</dbReference>
<organism evidence="12 13">
    <name type="scientific">Pelomonas parva</name>
    <dbReference type="NCBI Taxonomy" id="3299032"/>
    <lineage>
        <taxon>Bacteria</taxon>
        <taxon>Pseudomonadati</taxon>
        <taxon>Pseudomonadota</taxon>
        <taxon>Betaproteobacteria</taxon>
        <taxon>Burkholderiales</taxon>
        <taxon>Sphaerotilaceae</taxon>
        <taxon>Roseateles</taxon>
    </lineage>
</organism>
<comment type="caution">
    <text evidence="12">The sequence shown here is derived from an EMBL/GenBank/DDBJ whole genome shotgun (WGS) entry which is preliminary data.</text>
</comment>
<dbReference type="Proteomes" id="UP001606210">
    <property type="component" value="Unassembled WGS sequence"/>
</dbReference>
<gene>
    <name evidence="12" type="ORF">ACG00Y_09350</name>
</gene>
<evidence type="ECO:0000256" key="1">
    <source>
        <dbReference type="ARBA" id="ARBA00004442"/>
    </source>
</evidence>
<feature type="chain" id="PRO_5045537828" evidence="10">
    <location>
        <begin position="23"/>
        <end position="554"/>
    </location>
</feature>
<keyword evidence="8" id="KW-0998">Cell outer membrane</keyword>
<comment type="subcellular location">
    <subcellularLocation>
        <location evidence="1">Cell outer membrane</location>
    </subcellularLocation>
</comment>
<feature type="signal peptide" evidence="10">
    <location>
        <begin position="1"/>
        <end position="22"/>
    </location>
</feature>
<evidence type="ECO:0000256" key="2">
    <source>
        <dbReference type="ARBA" id="ARBA00009055"/>
    </source>
</evidence>
<evidence type="ECO:0000259" key="11">
    <source>
        <dbReference type="PROSITE" id="PS51779"/>
    </source>
</evidence>
<dbReference type="Pfam" id="PF08479">
    <property type="entry name" value="POTRA_2"/>
    <property type="match status" value="1"/>
</dbReference>
<accession>A0ABW7F0G3</accession>
<name>A0ABW7F0G3_9BURK</name>
<dbReference type="InterPro" id="IPR034746">
    <property type="entry name" value="POTRA"/>
</dbReference>
<evidence type="ECO:0000256" key="5">
    <source>
        <dbReference type="ARBA" id="ARBA00022692"/>
    </source>
</evidence>
<protein>
    <submittedName>
        <fullName evidence="12">ShlB/FhaC/HecB family hemolysin secretion/activation protein</fullName>
    </submittedName>
</protein>
<feature type="domain" description="POTRA" evidence="11">
    <location>
        <begin position="70"/>
        <end position="145"/>
    </location>
</feature>
<dbReference type="PROSITE" id="PS51779">
    <property type="entry name" value="POTRA"/>
    <property type="match status" value="1"/>
</dbReference>
<feature type="region of interest" description="Disordered" evidence="9">
    <location>
        <begin position="21"/>
        <end position="59"/>
    </location>
</feature>
<proteinExistence type="inferred from homology"/>
<sequence>MTQTLLAAALASLLALPGTAQAAAPAGTPPGSGDLLQQLKPAQPPMPAPANTGLRVQQGSAESLPASQPFAVRQVRIIGNTLVDTATLHALVAAAEGRSLTLQQLEDLARHITAHYQARGYLVSQAIVPAQTIKDGIVTLQVVEARLGKVVLDNQSRAATSLLQATLATLQAGGAVEQERIEHALLLISDISGLTVNAVLKPGEQVATSDLVATVQPRPAVSGSVQADNLGNPVTGRARLGANVTINTPLGLGDALSLFALTSGSDMRIGMLDYESVVTGSGTRLGASYSTLRYKLGGDFKALGGHGTADTWSLRARQPLARSRTFNLHGQVQAERLNLRDQVDSAGIQSARRVETLSASLSGDSRDVNGLNFWRLALTGGQVRFNNAVAQQADAVTTRTRGGFHKLNLSLARLQGLDANTSVLLNVAGQWTQDNLDPSQKMSVGGAYNVRAYDMGSLSADSGYTATAELRRRLGAAWQVQAFVDAAQVTVNRKPWDASQPNRARLYGAGLGLEWSNPEGWAVKANIAQRLGKLTPLLDTAARSRAWIQLSKEI</sequence>
<evidence type="ECO:0000256" key="10">
    <source>
        <dbReference type="SAM" id="SignalP"/>
    </source>
</evidence>
<keyword evidence="5" id="KW-0812">Transmembrane</keyword>
<keyword evidence="10" id="KW-0732">Signal</keyword>
<feature type="compositionally biased region" description="Low complexity" evidence="9">
    <location>
        <begin position="21"/>
        <end position="31"/>
    </location>
</feature>
<evidence type="ECO:0000313" key="13">
    <source>
        <dbReference type="Proteomes" id="UP001606210"/>
    </source>
</evidence>
<dbReference type="InterPro" id="IPR005565">
    <property type="entry name" value="Hemolysn_activator_HlyB_C"/>
</dbReference>
<comment type="similarity">
    <text evidence="2">Belongs to the TPS (TC 1.B.20) family.</text>
</comment>
<dbReference type="InterPro" id="IPR051544">
    <property type="entry name" value="TPS_OM_transporter"/>
</dbReference>
<evidence type="ECO:0000256" key="8">
    <source>
        <dbReference type="ARBA" id="ARBA00023237"/>
    </source>
</evidence>
<reference evidence="12 13" key="1">
    <citation type="submission" date="2024-08" db="EMBL/GenBank/DDBJ databases">
        <authorList>
            <person name="Lu H."/>
        </authorList>
    </citation>
    <scope>NUCLEOTIDE SEQUENCE [LARGE SCALE GENOMIC DNA]</scope>
    <source>
        <strain evidence="12 13">LYH14W</strain>
    </source>
</reference>
<evidence type="ECO:0000256" key="6">
    <source>
        <dbReference type="ARBA" id="ARBA00022927"/>
    </source>
</evidence>
<evidence type="ECO:0000256" key="4">
    <source>
        <dbReference type="ARBA" id="ARBA00022452"/>
    </source>
</evidence>
<evidence type="ECO:0000313" key="12">
    <source>
        <dbReference type="EMBL" id="MFG6430116.1"/>
    </source>
</evidence>
<keyword evidence="6" id="KW-0653">Protein transport</keyword>
<dbReference type="InterPro" id="IPR013686">
    <property type="entry name" value="Polypept-transport_assoc_ShlB"/>
</dbReference>
<keyword evidence="4" id="KW-1134">Transmembrane beta strand</keyword>
<dbReference type="PANTHER" id="PTHR34597:SF1">
    <property type="entry name" value="HEME_HEMOPEXIN TRANSPORTER PROTEIN HUXB"/>
    <property type="match status" value="1"/>
</dbReference>
<dbReference type="EMBL" id="JBIGHV010000003">
    <property type="protein sequence ID" value="MFG6430116.1"/>
    <property type="molecule type" value="Genomic_DNA"/>
</dbReference>
<keyword evidence="7" id="KW-0472">Membrane</keyword>
<keyword evidence="3" id="KW-0813">Transport</keyword>
<dbReference type="Pfam" id="PF03865">
    <property type="entry name" value="ShlB"/>
    <property type="match status" value="1"/>
</dbReference>